<keyword evidence="5" id="KW-1185">Reference proteome</keyword>
<dbReference type="AlphaFoldDB" id="A0A1I7IIW3"/>
<gene>
    <name evidence="4" type="ORF">SAMN05216552_100867</name>
</gene>
<feature type="region of interest" description="Disordered" evidence="1">
    <location>
        <begin position="252"/>
        <end position="271"/>
    </location>
</feature>
<organism evidence="4 5">
    <name type="scientific">Pseudoduganella namucuonensis</name>
    <dbReference type="NCBI Taxonomy" id="1035707"/>
    <lineage>
        <taxon>Bacteria</taxon>
        <taxon>Pseudomonadati</taxon>
        <taxon>Pseudomonadota</taxon>
        <taxon>Betaproteobacteria</taxon>
        <taxon>Burkholderiales</taxon>
        <taxon>Oxalobacteraceae</taxon>
        <taxon>Telluria group</taxon>
        <taxon>Pseudoduganella</taxon>
    </lineage>
</organism>
<dbReference type="InterPro" id="IPR006860">
    <property type="entry name" value="FecR"/>
</dbReference>
<keyword evidence="2" id="KW-0732">Signal</keyword>
<evidence type="ECO:0000313" key="4">
    <source>
        <dbReference type="EMBL" id="SFU72849.1"/>
    </source>
</evidence>
<evidence type="ECO:0000256" key="1">
    <source>
        <dbReference type="SAM" id="MobiDB-lite"/>
    </source>
</evidence>
<sequence length="271" mass="27942">MKTTLPRQSNRGPRLPALPALLALSAALASGGACAAPGDIVAQVTHLAGVLTVKRPDGSTKFMNVKSQVMEGDVLNTGEEAFARLKFIDSSEMVLRPNSVLKISEFTFRQPDPKGDKIRIEMLKGGFRAVSGMVGKRNREAVSFSLPTATIGIRGTHLGALFCQNDCGGVPTPTGQTPDNGLHVDVAAGAVVVTPNQAPGLAPSATSPSPATVLNAGQFGYLPPPRNGVQPPLVLVPPAQAVQVRMPASISQNAPAGGATGKTSDPECVVQ</sequence>
<dbReference type="Pfam" id="PF04773">
    <property type="entry name" value="FecR"/>
    <property type="match status" value="1"/>
</dbReference>
<evidence type="ECO:0000259" key="3">
    <source>
        <dbReference type="Pfam" id="PF04773"/>
    </source>
</evidence>
<evidence type="ECO:0000256" key="2">
    <source>
        <dbReference type="SAM" id="SignalP"/>
    </source>
</evidence>
<feature type="signal peptide" evidence="2">
    <location>
        <begin position="1"/>
        <end position="35"/>
    </location>
</feature>
<protein>
    <submittedName>
        <fullName evidence="4">FecR family protein</fullName>
    </submittedName>
</protein>
<dbReference type="STRING" id="1035707.SAMN05216552_100867"/>
<name>A0A1I7IIW3_9BURK</name>
<dbReference type="RefSeq" id="WP_177307110.1">
    <property type="nucleotide sequence ID" value="NZ_FPBO01000008.1"/>
</dbReference>
<evidence type="ECO:0000313" key="5">
    <source>
        <dbReference type="Proteomes" id="UP000199391"/>
    </source>
</evidence>
<feature type="chain" id="PRO_5011791498" evidence="2">
    <location>
        <begin position="36"/>
        <end position="271"/>
    </location>
</feature>
<dbReference type="PANTHER" id="PTHR38731">
    <property type="entry name" value="LIPL45-RELATED LIPOPROTEIN-RELATED"/>
    <property type="match status" value="1"/>
</dbReference>
<dbReference type="EMBL" id="FPBO01000008">
    <property type="protein sequence ID" value="SFU72849.1"/>
    <property type="molecule type" value="Genomic_DNA"/>
</dbReference>
<dbReference type="PANTHER" id="PTHR38731:SF1">
    <property type="entry name" value="FECR PROTEIN DOMAIN-CONTAINING PROTEIN"/>
    <property type="match status" value="1"/>
</dbReference>
<dbReference type="PROSITE" id="PS51257">
    <property type="entry name" value="PROKAR_LIPOPROTEIN"/>
    <property type="match status" value="1"/>
</dbReference>
<accession>A0A1I7IIW3</accession>
<proteinExistence type="predicted"/>
<reference evidence="5" key="1">
    <citation type="submission" date="2016-10" db="EMBL/GenBank/DDBJ databases">
        <authorList>
            <person name="Varghese N."/>
            <person name="Submissions S."/>
        </authorList>
    </citation>
    <scope>NUCLEOTIDE SEQUENCE [LARGE SCALE GENOMIC DNA]</scope>
    <source>
        <strain evidence="5">CGMCC 1.11014</strain>
    </source>
</reference>
<dbReference type="Proteomes" id="UP000199391">
    <property type="component" value="Unassembled WGS sequence"/>
</dbReference>
<feature type="domain" description="FecR protein" evidence="3">
    <location>
        <begin position="73"/>
        <end position="160"/>
    </location>
</feature>